<dbReference type="Pfam" id="PF00582">
    <property type="entry name" value="Usp"/>
    <property type="match status" value="1"/>
</dbReference>
<organism evidence="4 5">
    <name type="scientific">Paenibacillus terrae</name>
    <dbReference type="NCBI Taxonomy" id="159743"/>
    <lineage>
        <taxon>Bacteria</taxon>
        <taxon>Bacillati</taxon>
        <taxon>Bacillota</taxon>
        <taxon>Bacilli</taxon>
        <taxon>Bacillales</taxon>
        <taxon>Paenibacillaceae</taxon>
        <taxon>Paenibacillus</taxon>
    </lineage>
</organism>
<evidence type="ECO:0000259" key="3">
    <source>
        <dbReference type="Pfam" id="PF00582"/>
    </source>
</evidence>
<dbReference type="AlphaFoldDB" id="A0A0D7X8I3"/>
<dbReference type="SUPFAM" id="SSF52402">
    <property type="entry name" value="Adenine nucleotide alpha hydrolases-like"/>
    <property type="match status" value="1"/>
</dbReference>
<dbReference type="PATRIC" id="fig|159743.3.peg.1338"/>
<dbReference type="CDD" id="cd23659">
    <property type="entry name" value="USP_At3g01520-like"/>
    <property type="match status" value="1"/>
</dbReference>
<name>A0A0D7X8I3_9BACL</name>
<protein>
    <recommendedName>
        <fullName evidence="2">Universal stress protein</fullName>
    </recommendedName>
</protein>
<dbReference type="Proteomes" id="UP000032534">
    <property type="component" value="Unassembled WGS sequence"/>
</dbReference>
<comment type="subcellular location">
    <subcellularLocation>
        <location evidence="2">Cytoplasm</location>
    </subcellularLocation>
</comment>
<dbReference type="RefSeq" id="WP_044645297.1">
    <property type="nucleotide sequence ID" value="NZ_JTHP01000008.1"/>
</dbReference>
<dbReference type="GO" id="GO:0005737">
    <property type="term" value="C:cytoplasm"/>
    <property type="evidence" value="ECO:0007669"/>
    <property type="project" value="UniProtKB-SubCell"/>
</dbReference>
<dbReference type="Gene3D" id="3.40.50.620">
    <property type="entry name" value="HUPs"/>
    <property type="match status" value="1"/>
</dbReference>
<sequence>MSEYKHILVAIDGSEHAMKALEAAKTLSKQLQGDPHLTVLHVNPALSMNEPPIGVDVDERMEEEGRHILEPASDFLKDEGISYRMLTGHGDPASIICQSAEQEQADLIIMGTRGKGLVSEMILGSVSHHVIQHAPCPVLTVK</sequence>
<feature type="domain" description="UspA" evidence="3">
    <location>
        <begin position="3"/>
        <end position="142"/>
    </location>
</feature>
<dbReference type="PIRSF" id="PIRSF006276">
    <property type="entry name" value="UspA"/>
    <property type="match status" value="1"/>
</dbReference>
<gene>
    <name evidence="4" type="ORF">QD47_06165</name>
</gene>
<evidence type="ECO:0000313" key="5">
    <source>
        <dbReference type="Proteomes" id="UP000032534"/>
    </source>
</evidence>
<dbReference type="PANTHER" id="PTHR46268">
    <property type="entry name" value="STRESS RESPONSE PROTEIN NHAX"/>
    <property type="match status" value="1"/>
</dbReference>
<comment type="similarity">
    <text evidence="1 2">Belongs to the universal stress protein A family.</text>
</comment>
<evidence type="ECO:0000256" key="2">
    <source>
        <dbReference type="PIRNR" id="PIRNR006276"/>
    </source>
</evidence>
<dbReference type="PRINTS" id="PR01438">
    <property type="entry name" value="UNVRSLSTRESS"/>
</dbReference>
<dbReference type="InterPro" id="IPR006016">
    <property type="entry name" value="UspA"/>
</dbReference>
<accession>A0A0D7X8I3</accession>
<dbReference type="InterPro" id="IPR006015">
    <property type="entry name" value="Universal_stress_UspA"/>
</dbReference>
<dbReference type="PANTHER" id="PTHR46268:SF6">
    <property type="entry name" value="UNIVERSAL STRESS PROTEIN UP12"/>
    <property type="match status" value="1"/>
</dbReference>
<proteinExistence type="inferred from homology"/>
<dbReference type="InterPro" id="IPR014729">
    <property type="entry name" value="Rossmann-like_a/b/a_fold"/>
</dbReference>
<reference evidence="4 5" key="1">
    <citation type="submission" date="2014-11" db="EMBL/GenBank/DDBJ databases">
        <title>Draft Genome Sequences of Paenibacillus polymyxa NRRL B-30509 and Paenibacillus terrae NRRL B-30644, Strains from a Poultry Environment that Produce Tridecaptin A and Paenicidins.</title>
        <authorList>
            <person name="van Belkum M.J."/>
            <person name="Lohans C.T."/>
            <person name="Vederas J.C."/>
        </authorList>
    </citation>
    <scope>NUCLEOTIDE SEQUENCE [LARGE SCALE GENOMIC DNA]</scope>
    <source>
        <strain evidence="4 5">NRRL B-30644</strain>
    </source>
</reference>
<dbReference type="EMBL" id="JTHP01000008">
    <property type="protein sequence ID" value="KJD46377.1"/>
    <property type="molecule type" value="Genomic_DNA"/>
</dbReference>
<evidence type="ECO:0000313" key="4">
    <source>
        <dbReference type="EMBL" id="KJD46377.1"/>
    </source>
</evidence>
<keyword evidence="5" id="KW-1185">Reference proteome</keyword>
<comment type="caution">
    <text evidence="4">The sequence shown here is derived from an EMBL/GenBank/DDBJ whole genome shotgun (WGS) entry which is preliminary data.</text>
</comment>
<evidence type="ECO:0000256" key="1">
    <source>
        <dbReference type="ARBA" id="ARBA00008791"/>
    </source>
</evidence>
<keyword evidence="2" id="KW-0963">Cytoplasm</keyword>
<dbReference type="OrthoDB" id="9777884at2"/>